<feature type="domain" description="HTH gntR-type" evidence="5">
    <location>
        <begin position="67"/>
        <end position="135"/>
    </location>
</feature>
<proteinExistence type="predicted"/>
<dbReference type="Proteomes" id="UP000886469">
    <property type="component" value="Unassembled WGS sequence"/>
</dbReference>
<dbReference type="SUPFAM" id="SSF46785">
    <property type="entry name" value="Winged helix' DNA-binding domain"/>
    <property type="match status" value="1"/>
</dbReference>
<dbReference type="InterPro" id="IPR051446">
    <property type="entry name" value="HTH_trans_reg/aminotransferase"/>
</dbReference>
<keyword evidence="7" id="KW-1185">Reference proteome</keyword>
<evidence type="ECO:0000259" key="5">
    <source>
        <dbReference type="PROSITE" id="PS50949"/>
    </source>
</evidence>
<dbReference type="PROSITE" id="PS50949">
    <property type="entry name" value="HTH_GNTR"/>
    <property type="match status" value="1"/>
</dbReference>
<keyword evidence="3" id="KW-0238">DNA-binding</keyword>
<reference evidence="6" key="1">
    <citation type="submission" date="2019-03" db="EMBL/GenBank/DDBJ databases">
        <title>Metabolic reconstructions from genomes of highly enriched 'Candidatus Accumulibacter' and 'Candidatus Competibacter' bioreactor populations.</title>
        <authorList>
            <person name="Annavajhala M.K."/>
            <person name="Welles L."/>
            <person name="Abbas B."/>
            <person name="Sorokin D."/>
            <person name="Park H."/>
            <person name="Van Loosdrecht M."/>
            <person name="Chandran K."/>
        </authorList>
    </citation>
    <scope>NUCLEOTIDE SEQUENCE</scope>
    <source>
        <strain evidence="6">SBR_L</strain>
    </source>
</reference>
<dbReference type="SMART" id="SM00345">
    <property type="entry name" value="HTH_GNTR"/>
    <property type="match status" value="1"/>
</dbReference>
<gene>
    <name evidence="6" type="ORF">E4Q08_14670</name>
</gene>
<evidence type="ECO:0000256" key="2">
    <source>
        <dbReference type="ARBA" id="ARBA00023015"/>
    </source>
</evidence>
<dbReference type="InterPro" id="IPR036388">
    <property type="entry name" value="WH-like_DNA-bd_sf"/>
</dbReference>
<comment type="caution">
    <text evidence="6">The sequence shown here is derived from an EMBL/GenBank/DDBJ whole genome shotgun (WGS) entry which is preliminary data.</text>
</comment>
<accession>A0ABX1T9R6</accession>
<dbReference type="CDD" id="cd07377">
    <property type="entry name" value="WHTH_GntR"/>
    <property type="match status" value="1"/>
</dbReference>
<dbReference type="Gene3D" id="1.10.10.10">
    <property type="entry name" value="Winged helix-like DNA-binding domain superfamily/Winged helix DNA-binding domain"/>
    <property type="match status" value="1"/>
</dbReference>
<evidence type="ECO:0000256" key="1">
    <source>
        <dbReference type="ARBA" id="ARBA00022898"/>
    </source>
</evidence>
<dbReference type="PANTHER" id="PTHR46577">
    <property type="entry name" value="HTH-TYPE TRANSCRIPTIONAL REGULATORY PROTEIN GABR"/>
    <property type="match status" value="1"/>
</dbReference>
<dbReference type="PANTHER" id="PTHR46577:SF1">
    <property type="entry name" value="HTH-TYPE TRANSCRIPTIONAL REGULATORY PROTEIN GABR"/>
    <property type="match status" value="1"/>
</dbReference>
<dbReference type="InterPro" id="IPR036390">
    <property type="entry name" value="WH_DNA-bd_sf"/>
</dbReference>
<dbReference type="EMBL" id="SPMX01000042">
    <property type="protein sequence ID" value="NMQ06400.1"/>
    <property type="molecule type" value="Genomic_DNA"/>
</dbReference>
<protein>
    <submittedName>
        <fullName evidence="6">GntR family transcriptional regulator</fullName>
    </submittedName>
</protein>
<sequence length="137" mass="15433">MRQARAARHQQNDQKGQPGSGYFGSFLLLSSMFSHARILVCQRTTDMSEICLDSLIVRVAPDRALAEPSYQQLYRKLAEQIECGAIADGQSLPSERVLAESLGLSRATVRRAYDELCARRYIETLGRAGWQQSRRRA</sequence>
<keyword evidence="4" id="KW-0804">Transcription</keyword>
<evidence type="ECO:0000313" key="6">
    <source>
        <dbReference type="EMBL" id="NMQ06400.1"/>
    </source>
</evidence>
<keyword evidence="2" id="KW-0805">Transcription regulation</keyword>
<name>A0ABX1T9R6_9PROT</name>
<evidence type="ECO:0000256" key="3">
    <source>
        <dbReference type="ARBA" id="ARBA00023125"/>
    </source>
</evidence>
<evidence type="ECO:0000313" key="7">
    <source>
        <dbReference type="Proteomes" id="UP000886469"/>
    </source>
</evidence>
<evidence type="ECO:0000256" key="4">
    <source>
        <dbReference type="ARBA" id="ARBA00023163"/>
    </source>
</evidence>
<dbReference type="InterPro" id="IPR000524">
    <property type="entry name" value="Tscrpt_reg_HTH_GntR"/>
</dbReference>
<keyword evidence="1" id="KW-0663">Pyridoxal phosphate</keyword>
<dbReference type="PRINTS" id="PR00035">
    <property type="entry name" value="HTHGNTR"/>
</dbReference>
<organism evidence="6 7">
    <name type="scientific">Candidatus Accumulibacter contiguus</name>
    <dbReference type="NCBI Taxonomy" id="2954381"/>
    <lineage>
        <taxon>Bacteria</taxon>
        <taxon>Pseudomonadati</taxon>
        <taxon>Pseudomonadota</taxon>
        <taxon>Betaproteobacteria</taxon>
        <taxon>Candidatus Accumulibacter</taxon>
    </lineage>
</organism>
<dbReference type="Pfam" id="PF00392">
    <property type="entry name" value="GntR"/>
    <property type="match status" value="1"/>
</dbReference>